<name>A0A4Y2I694_ARAVE</name>
<dbReference type="Proteomes" id="UP000499080">
    <property type="component" value="Unassembled WGS sequence"/>
</dbReference>
<dbReference type="AlphaFoldDB" id="A0A4Y2I694"/>
<evidence type="ECO:0000313" key="2">
    <source>
        <dbReference type="Proteomes" id="UP000499080"/>
    </source>
</evidence>
<proteinExistence type="predicted"/>
<protein>
    <submittedName>
        <fullName evidence="1">Uncharacterized protein</fullName>
    </submittedName>
</protein>
<accession>A0A4Y2I694</accession>
<gene>
    <name evidence="1" type="ORF">AVEN_20000_1</name>
</gene>
<keyword evidence="2" id="KW-1185">Reference proteome</keyword>
<sequence length="121" mass="14399">MFYNIFDTVPQRPVDNTDNFYFVFDGGSLIHRVVWPKQEIFGGVYATYMSYIKRHYGAEVTVVFDGYTESTINTKVTDCQRRRMKRTSREIIFNERTVLLDRQRQFLSNLANKERFNSQTC</sequence>
<evidence type="ECO:0000313" key="1">
    <source>
        <dbReference type="EMBL" id="GBM72962.1"/>
    </source>
</evidence>
<organism evidence="1 2">
    <name type="scientific">Araneus ventricosus</name>
    <name type="common">Orbweaver spider</name>
    <name type="synonym">Epeira ventricosa</name>
    <dbReference type="NCBI Taxonomy" id="182803"/>
    <lineage>
        <taxon>Eukaryota</taxon>
        <taxon>Metazoa</taxon>
        <taxon>Ecdysozoa</taxon>
        <taxon>Arthropoda</taxon>
        <taxon>Chelicerata</taxon>
        <taxon>Arachnida</taxon>
        <taxon>Araneae</taxon>
        <taxon>Araneomorphae</taxon>
        <taxon>Entelegynae</taxon>
        <taxon>Araneoidea</taxon>
        <taxon>Araneidae</taxon>
        <taxon>Araneus</taxon>
    </lineage>
</organism>
<dbReference type="EMBL" id="BGPR01002411">
    <property type="protein sequence ID" value="GBM72962.1"/>
    <property type="molecule type" value="Genomic_DNA"/>
</dbReference>
<reference evidence="1 2" key="1">
    <citation type="journal article" date="2019" name="Sci. Rep.">
        <title>Orb-weaving spider Araneus ventricosus genome elucidates the spidroin gene catalogue.</title>
        <authorList>
            <person name="Kono N."/>
            <person name="Nakamura H."/>
            <person name="Ohtoshi R."/>
            <person name="Moran D.A.P."/>
            <person name="Shinohara A."/>
            <person name="Yoshida Y."/>
            <person name="Fujiwara M."/>
            <person name="Mori M."/>
            <person name="Tomita M."/>
            <person name="Arakawa K."/>
        </authorList>
    </citation>
    <scope>NUCLEOTIDE SEQUENCE [LARGE SCALE GENOMIC DNA]</scope>
</reference>
<comment type="caution">
    <text evidence="1">The sequence shown here is derived from an EMBL/GenBank/DDBJ whole genome shotgun (WGS) entry which is preliminary data.</text>
</comment>